<feature type="compositionally biased region" description="Polar residues" evidence="2">
    <location>
        <begin position="1929"/>
        <end position="1943"/>
    </location>
</feature>
<proteinExistence type="predicted"/>
<dbReference type="Pfam" id="PF15410">
    <property type="entry name" value="PH_9"/>
    <property type="match status" value="1"/>
</dbReference>
<keyword evidence="7" id="KW-1185">Reference proteome</keyword>
<feature type="compositionally biased region" description="Basic and acidic residues" evidence="2">
    <location>
        <begin position="1783"/>
        <end position="1799"/>
    </location>
</feature>
<keyword evidence="1" id="KW-0343">GTPase activation</keyword>
<dbReference type="SUPFAM" id="SSF50729">
    <property type="entry name" value="PH domain-like"/>
    <property type="match status" value="1"/>
</dbReference>
<dbReference type="CDD" id="cd01253">
    <property type="entry name" value="PH_ARHGAP21-like"/>
    <property type="match status" value="1"/>
</dbReference>
<feature type="compositionally biased region" description="Basic and acidic residues" evidence="2">
    <location>
        <begin position="1588"/>
        <end position="1608"/>
    </location>
</feature>
<evidence type="ECO:0000313" key="6">
    <source>
        <dbReference type="EMBL" id="PBC32438.1"/>
    </source>
</evidence>
<feature type="compositionally biased region" description="Basic and acidic residues" evidence="2">
    <location>
        <begin position="835"/>
        <end position="846"/>
    </location>
</feature>
<feature type="region of interest" description="Disordered" evidence="2">
    <location>
        <begin position="2091"/>
        <end position="2134"/>
    </location>
</feature>
<dbReference type="SMART" id="SM00228">
    <property type="entry name" value="PDZ"/>
    <property type="match status" value="1"/>
</dbReference>
<feature type="compositionally biased region" description="Gly residues" evidence="2">
    <location>
        <begin position="2197"/>
        <end position="2206"/>
    </location>
</feature>
<feature type="region of interest" description="Disordered" evidence="2">
    <location>
        <begin position="241"/>
        <end position="273"/>
    </location>
</feature>
<feature type="region of interest" description="Disordered" evidence="2">
    <location>
        <begin position="835"/>
        <end position="869"/>
    </location>
</feature>
<feature type="compositionally biased region" description="Polar residues" evidence="2">
    <location>
        <begin position="210"/>
        <end position="224"/>
    </location>
</feature>
<dbReference type="PROSITE" id="PS50238">
    <property type="entry name" value="RHOGAP"/>
    <property type="match status" value="1"/>
</dbReference>
<dbReference type="SUPFAM" id="SSF50156">
    <property type="entry name" value="PDZ domain-like"/>
    <property type="match status" value="1"/>
</dbReference>
<feature type="compositionally biased region" description="Polar residues" evidence="2">
    <location>
        <begin position="638"/>
        <end position="654"/>
    </location>
</feature>
<feature type="domain" description="PH" evidence="3">
    <location>
        <begin position="1078"/>
        <end position="1189"/>
    </location>
</feature>
<dbReference type="PROSITE" id="PS50003">
    <property type="entry name" value="PH_DOMAIN"/>
    <property type="match status" value="1"/>
</dbReference>
<dbReference type="GO" id="GO:0005543">
    <property type="term" value="F:phospholipid binding"/>
    <property type="evidence" value="ECO:0007669"/>
    <property type="project" value="InterPro"/>
</dbReference>
<feature type="compositionally biased region" description="Basic and acidic residues" evidence="2">
    <location>
        <begin position="2325"/>
        <end position="2350"/>
    </location>
</feature>
<dbReference type="Gene3D" id="1.10.555.10">
    <property type="entry name" value="Rho GTPase activation protein"/>
    <property type="match status" value="1"/>
</dbReference>
<feature type="region of interest" description="Disordered" evidence="2">
    <location>
        <begin position="624"/>
        <end position="657"/>
    </location>
</feature>
<feature type="region of interest" description="Disordered" evidence="2">
    <location>
        <begin position="1704"/>
        <end position="1726"/>
    </location>
</feature>
<accession>A0A2A3EL35</accession>
<dbReference type="PROSITE" id="PS50106">
    <property type="entry name" value="PDZ"/>
    <property type="match status" value="1"/>
</dbReference>
<dbReference type="InterPro" id="IPR000198">
    <property type="entry name" value="RhoGAP_dom"/>
</dbReference>
<feature type="region of interest" description="Disordered" evidence="2">
    <location>
        <begin position="690"/>
        <end position="724"/>
    </location>
</feature>
<feature type="region of interest" description="Disordered" evidence="2">
    <location>
        <begin position="926"/>
        <end position="953"/>
    </location>
</feature>
<feature type="compositionally biased region" description="Polar residues" evidence="2">
    <location>
        <begin position="2091"/>
        <end position="2100"/>
    </location>
</feature>
<dbReference type="InterPro" id="IPR036034">
    <property type="entry name" value="PDZ_sf"/>
</dbReference>
<feature type="compositionally biased region" description="Low complexity" evidence="2">
    <location>
        <begin position="526"/>
        <end position="540"/>
    </location>
</feature>
<dbReference type="InterPro" id="IPR008936">
    <property type="entry name" value="Rho_GTPase_activation_prot"/>
</dbReference>
<evidence type="ECO:0000313" key="7">
    <source>
        <dbReference type="Proteomes" id="UP000242457"/>
    </source>
</evidence>
<evidence type="ECO:0000259" key="3">
    <source>
        <dbReference type="PROSITE" id="PS50003"/>
    </source>
</evidence>
<feature type="compositionally biased region" description="Basic and acidic residues" evidence="2">
    <location>
        <begin position="932"/>
        <end position="941"/>
    </location>
</feature>
<feature type="domain" description="Rho-GAP" evidence="5">
    <location>
        <begin position="1329"/>
        <end position="1515"/>
    </location>
</feature>
<evidence type="ECO:0000259" key="4">
    <source>
        <dbReference type="PROSITE" id="PS50106"/>
    </source>
</evidence>
<dbReference type="InterPro" id="IPR041681">
    <property type="entry name" value="PH_9"/>
</dbReference>
<feature type="compositionally biased region" description="Low complexity" evidence="2">
    <location>
        <begin position="2103"/>
        <end position="2133"/>
    </location>
</feature>
<dbReference type="Pfam" id="PF17820">
    <property type="entry name" value="PDZ_6"/>
    <property type="match status" value="1"/>
</dbReference>
<dbReference type="InterPro" id="IPR001849">
    <property type="entry name" value="PH_domain"/>
</dbReference>
<feature type="compositionally biased region" description="Basic residues" evidence="2">
    <location>
        <begin position="373"/>
        <end position="386"/>
    </location>
</feature>
<feature type="region of interest" description="Disordered" evidence="2">
    <location>
        <begin position="2187"/>
        <end position="2225"/>
    </location>
</feature>
<dbReference type="PANTHER" id="PTHR23175:SF23">
    <property type="entry name" value="PDZ DOMAIN-CONTAINING PROTEIN"/>
    <property type="match status" value="1"/>
</dbReference>
<dbReference type="InterPro" id="IPR041489">
    <property type="entry name" value="PDZ_6"/>
</dbReference>
<evidence type="ECO:0000256" key="1">
    <source>
        <dbReference type="ARBA" id="ARBA00022468"/>
    </source>
</evidence>
<dbReference type="GO" id="GO:0007165">
    <property type="term" value="P:signal transduction"/>
    <property type="evidence" value="ECO:0007669"/>
    <property type="project" value="InterPro"/>
</dbReference>
<dbReference type="FunFam" id="1.10.555.10:FF:000058">
    <property type="entry name" value="GTPase-activating protein pac-1"/>
    <property type="match status" value="1"/>
</dbReference>
<dbReference type="Pfam" id="PF00620">
    <property type="entry name" value="RhoGAP"/>
    <property type="match status" value="1"/>
</dbReference>
<evidence type="ECO:0000259" key="5">
    <source>
        <dbReference type="PROSITE" id="PS50238"/>
    </source>
</evidence>
<feature type="region of interest" description="Disordered" evidence="2">
    <location>
        <begin position="1928"/>
        <end position="1949"/>
    </location>
</feature>
<feature type="compositionally biased region" description="Low complexity" evidence="2">
    <location>
        <begin position="1712"/>
        <end position="1726"/>
    </location>
</feature>
<feature type="region of interest" description="Disordered" evidence="2">
    <location>
        <begin position="1634"/>
        <end position="1661"/>
    </location>
</feature>
<feature type="compositionally biased region" description="Basic and acidic residues" evidence="2">
    <location>
        <begin position="2369"/>
        <end position="2382"/>
    </location>
</feature>
<feature type="compositionally biased region" description="Low complexity" evidence="2">
    <location>
        <begin position="391"/>
        <end position="417"/>
    </location>
</feature>
<gene>
    <name evidence="6" type="ORF">APICC_05250</name>
</gene>
<dbReference type="GO" id="GO:0005096">
    <property type="term" value="F:GTPase activator activity"/>
    <property type="evidence" value="ECO:0007669"/>
    <property type="project" value="UniProtKB-KW"/>
</dbReference>
<dbReference type="EMBL" id="KZ288215">
    <property type="protein sequence ID" value="PBC32438.1"/>
    <property type="molecule type" value="Genomic_DNA"/>
</dbReference>
<evidence type="ECO:0000256" key="2">
    <source>
        <dbReference type="SAM" id="MobiDB-lite"/>
    </source>
</evidence>
<feature type="compositionally biased region" description="Polar residues" evidence="2">
    <location>
        <begin position="43"/>
        <end position="58"/>
    </location>
</feature>
<feature type="compositionally biased region" description="Polar residues" evidence="2">
    <location>
        <begin position="252"/>
        <end position="273"/>
    </location>
</feature>
<sequence>MAEDRNNSQGLVGQAHTIEHGSSPPAVSALSTGPNVGIVAGVTSATTKDNPSIQDNSPPRSPRTLLLQRGENGFGFTLRHFIVYPPESCFMLPDHERTKIDEPMDTIFVKQVRENSPAAEAGLRTGDRVVSVDGKPTRGEQYAKVVQRIQQAGPWLRLLVVSKEDDILQRYFGETAHNPETNQRPRLRSPERSGHRQRRSVSMIPGLSPRTRQSWVCSAPSSMPTPLCQDQELARPLIDDGVSSRDQDFSEEIQQSSESNDKTQSAKSTIYRSKPSQEIISRYESVEDNKVKLRNQPQQLGKDTSNLTVMQSYDRSMQSDMKYNDKYDHFDRTRSESIYSRTNSDQIYDRIKDPIYEPVRFGESLRTNIDHHSSHHHHHHHHHYHPHPPNYHHYQQESPPQQQQQQQKQQQSHQHSSLTRVPLSRAEPQVPIYRPASKRISSRRASEGSTSGSMINNFETASYLSTDALRSCEPRSRFGIDSRRDSSSIHANDPSYESSSTLVGNEANEGRNENGRNGNLSGHRANSGTSSSSGINIGNTNIDDSIIMTRLRKSFEQKEEFLRRPSQPIGWFLPEERSESPVRNNNNGTVIPREFYARPQKFQKQVWPPTDSKQDQQLSILKSAQNSNRTFPGKLVSDKSSSNQNVQRMKSSNDGAEEIDYFTSRNEQIEETSNTTHPLEYMHQQIVTPNVCDRLSTPSSCDDNRDSKESDKHQQQLQRNVGKSSNFVGTLSRIHENIASVGALLSGERQSIDGRNGASSLPSSPGPEKKMNDKFPILPQGLQIVSKRAKQFESGRLLSDDDEPTGDRTNLYRSELSRLSNKRSVPNVAVRKREFESKAEAQEPRRLPPVSTRETKSLDSGSGLKGNRIIPIGSKQIHCEPPINYNTLEETSNPRIIDGEHVQSRIRSNSAESWESTSANNMLETARHHWSRRQDDTERKRNINGNDDSIYVDTTRSSDENAIIVEKGSRSQQQDDYTQIIKTEHGMLPSDNDTHNNQVVFRRQKNTQIADEDRATRRVSYLKATWGERIHVDSDLELSDYEPVIHTSRRIFLKSTFHLFSGNTREPAVTDIVKDVGQMEREGPLHVKFTVLDGKRSSDRSWKQLWGILRGPILFFYKDRQNQSPSLACDGENVAQSVDVRCSLVDIAEDYTKRKHVLRLANPNAEVLLQTEDAASMALWLRALHEHAAAEKPSEIAQNSTLKQQAVPQTPGPTNSSSPCQMNSVTMTVSTSSGSGSQRLSPLPGHKGIKKLTSFRNRSPTGQSPINKTRKPSQTIDNLVSPKTKTWKGRVAKQLRKMHGQTASPSSPTTQLPPEGATFKVPLELCPPSSFSEYVPLIVEMCTSIVEARGLEVVGIYRVPGNTAAISHLTDSVNKGFENINLQDPRWSDVNVISSLLKSFFRQLPDSLLTAELYPMFIDADKVEDPQRRMTTIRKLLRDLPEHHFATLKYLMFHLKRIVEHSEVNKMEAKNLAIVFGPTLVRASGSRDNMVTMVTDMSHQCRIVESLLNNVDWFFSDDDLDDLSRLSVNLSLPADTSEIETTTSSNNHNLLLNNIQKVEGVREMASAKDIVSSIISAANRKIQRRRKCQDETDNETHEVDKPRMKQDTENLQNRRSMALNERQCSVSEIVLMHENQNQSNRSIDRSTDRSDDRSPTLDGIAHASTDDIIADCAITNRDMLNNHDNVVPSEKSNKYLNRTIESVPSMQSPIHRSTVSSTSESSRLSSETGLSCFDASSTLSSASNDTKQSNDEITIRTYAGLSATTQERIRRFEQETKAMLQRDQNRQRREAERREEERRRIETEWQLAKNEMENDDLLDSIVDSTVMTPTAYLSSATRLSNFNDKSYLDIGSRSTGRVPHLSIAVQQQPTSVRRVSLLANESTTILPQENISDSTIKKLKTDTEQILEGSTLSSIRYGSLDSLHETHEISQSSLSPTNQQRKPLSSDVSDDVPSYVRIYSLYIFLYVMLLLTLSVSVAGSCFLQWTQKILTINKKLSSDDANALNTLRQTANPGFWWYISSHLHGTASPPGPASKTAGPSPMPMSMPMSIPLSMPISMPMSIPMPMSMPGRMQVPGSVSDADDIDVVQRSSTPIASSSRVPASEPSEFSEPIEPVEQSPPRGVSSGSGAGLSSKTLNRFLRGSDLLTSLTTTFDRKWRSLVNSSNQTIRGTTMENLSLSDEDAVITQRDSQNLRNQRGGGGGGGGGLREEKDQEKTTISQSSFSIESYRDPSLHKMCIEKHQYDRQKNASIFRQNRSELLKLVKYSDAPEKDTDSSVTENSSVDRLDDDAIPDNDRSAIARKKIESSKETVYESSPDTNQAQEYCRIEKEASSDKVADDAKDLNRRDTDSNYSNKLEKFESLTKFEVRSRLKRSESLNKRSENTSSKLKRSESLNKHSVERLSSPTNGKLKRSESLNKHSERSDSPNSKLKRSESLTKTEKTECNISKRRQSVRKDSATKLKRKNGMPERSIKRRHTVGGTKDFDKVHWLDNKLQVEAERVVKNEYRPKKSQLRTSSPDLSTGRIGLTDASFLIEVSFRGPSNVVFNVTNARPQSLPDTSLASKVFKVPLESHV</sequence>
<feature type="region of interest" description="Disordered" evidence="2">
    <location>
        <begin position="1583"/>
        <end position="1615"/>
    </location>
</feature>
<dbReference type="Gene3D" id="2.30.42.10">
    <property type="match status" value="1"/>
</dbReference>
<reference evidence="6 7" key="1">
    <citation type="submission" date="2014-07" db="EMBL/GenBank/DDBJ databases">
        <title>Genomic and transcriptomic analysis on Apis cerana provide comprehensive insights into honey bee biology.</title>
        <authorList>
            <person name="Diao Q."/>
            <person name="Sun L."/>
            <person name="Zheng H."/>
            <person name="Zheng H."/>
            <person name="Xu S."/>
            <person name="Wang S."/>
            <person name="Zeng Z."/>
            <person name="Hu F."/>
            <person name="Su S."/>
            <person name="Wu J."/>
        </authorList>
    </citation>
    <scope>NUCLEOTIDE SEQUENCE [LARGE SCALE GENOMIC DNA]</scope>
    <source>
        <tissue evidence="6">Pupae without intestine</tissue>
    </source>
</reference>
<feature type="region of interest" description="Disordered" evidence="2">
    <location>
        <begin position="2263"/>
        <end position="2350"/>
    </location>
</feature>
<feature type="compositionally biased region" description="Basic and acidic residues" evidence="2">
    <location>
        <begin position="477"/>
        <end position="487"/>
    </location>
</feature>
<feature type="compositionally biased region" description="Basic and acidic residues" evidence="2">
    <location>
        <begin position="1642"/>
        <end position="1655"/>
    </location>
</feature>
<feature type="compositionally biased region" description="Polar residues" evidence="2">
    <location>
        <begin position="2312"/>
        <end position="2322"/>
    </location>
</feature>
<protein>
    <submittedName>
        <fullName evidence="6">Rho GTPase-activating protein</fullName>
    </submittedName>
</protein>
<feature type="compositionally biased region" description="Basic and acidic residues" evidence="2">
    <location>
        <begin position="2431"/>
        <end position="2443"/>
    </location>
</feature>
<dbReference type="Proteomes" id="UP000242457">
    <property type="component" value="Unassembled WGS sequence"/>
</dbReference>
<organism evidence="6 7">
    <name type="scientific">Apis cerana cerana</name>
    <name type="common">Oriental honeybee</name>
    <dbReference type="NCBI Taxonomy" id="94128"/>
    <lineage>
        <taxon>Eukaryota</taxon>
        <taxon>Metazoa</taxon>
        <taxon>Ecdysozoa</taxon>
        <taxon>Arthropoda</taxon>
        <taxon>Hexapoda</taxon>
        <taxon>Insecta</taxon>
        <taxon>Pterygota</taxon>
        <taxon>Neoptera</taxon>
        <taxon>Endopterygota</taxon>
        <taxon>Hymenoptera</taxon>
        <taxon>Apocrita</taxon>
        <taxon>Aculeata</taxon>
        <taxon>Apoidea</taxon>
        <taxon>Anthophila</taxon>
        <taxon>Apidae</taxon>
        <taxon>Apis</taxon>
    </lineage>
</organism>
<feature type="compositionally biased region" description="Polar residues" evidence="2">
    <location>
        <begin position="1254"/>
        <end position="1276"/>
    </location>
</feature>
<feature type="compositionally biased region" description="Polar residues" evidence="2">
    <location>
        <begin position="943"/>
        <end position="953"/>
    </location>
</feature>
<feature type="compositionally biased region" description="Polar residues" evidence="2">
    <location>
        <begin position="2216"/>
        <end position="2225"/>
    </location>
</feature>
<dbReference type="PRINTS" id="PR00683">
    <property type="entry name" value="SPECTRINPH"/>
</dbReference>
<feature type="region of interest" description="Disordered" evidence="2">
    <location>
        <begin position="1"/>
        <end position="66"/>
    </location>
</feature>
<dbReference type="InterPro" id="IPR011993">
    <property type="entry name" value="PH-like_dom_sf"/>
</dbReference>
<feature type="compositionally biased region" description="Basic and acidic residues" evidence="2">
    <location>
        <begin position="2389"/>
        <end position="2400"/>
    </location>
</feature>
<feature type="region of interest" description="Disordered" evidence="2">
    <location>
        <begin position="750"/>
        <end position="774"/>
    </location>
</feature>
<feature type="compositionally biased region" description="Polar residues" evidence="2">
    <location>
        <begin position="715"/>
        <end position="724"/>
    </location>
</feature>
<dbReference type="InterPro" id="IPR001478">
    <property type="entry name" value="PDZ"/>
</dbReference>
<name>A0A2A3EL35_APICC</name>
<feature type="region of interest" description="Disordered" evidence="2">
    <location>
        <begin position="2369"/>
        <end position="2468"/>
    </location>
</feature>
<dbReference type="SUPFAM" id="SSF48350">
    <property type="entry name" value="GTPase activation domain, GAP"/>
    <property type="match status" value="1"/>
</dbReference>
<feature type="region of interest" description="Disordered" evidence="2">
    <location>
        <begin position="795"/>
        <end position="815"/>
    </location>
</feature>
<dbReference type="SMART" id="SM00233">
    <property type="entry name" value="PH"/>
    <property type="match status" value="1"/>
</dbReference>
<dbReference type="PANTHER" id="PTHR23175">
    <property type="entry name" value="PDZ DOMAIN-CONTAINING PROTEIN"/>
    <property type="match status" value="1"/>
</dbReference>
<feature type="region of interest" description="Disordered" evidence="2">
    <location>
        <begin position="370"/>
        <end position="455"/>
    </location>
</feature>
<feature type="region of interest" description="Disordered" evidence="2">
    <location>
        <begin position="1778"/>
        <end position="1799"/>
    </location>
</feature>
<dbReference type="SMART" id="SM00324">
    <property type="entry name" value="RhoGAP"/>
    <property type="match status" value="1"/>
</dbReference>
<feature type="region of interest" description="Disordered" evidence="2">
    <location>
        <begin position="1191"/>
        <end position="1276"/>
    </location>
</feature>
<feature type="compositionally biased region" description="Low complexity" evidence="2">
    <location>
        <begin position="1224"/>
        <end position="1237"/>
    </location>
</feature>
<feature type="domain" description="PDZ" evidence="4">
    <location>
        <begin position="64"/>
        <end position="164"/>
    </location>
</feature>
<dbReference type="InterPro" id="IPR001605">
    <property type="entry name" value="PH_dom-spectrin-type"/>
</dbReference>
<dbReference type="Gene3D" id="2.30.29.30">
    <property type="entry name" value="Pleckstrin-homology domain (PH domain)/Phosphotyrosine-binding domain (PTB)"/>
    <property type="match status" value="1"/>
</dbReference>
<feature type="compositionally biased region" description="Basic and acidic residues" evidence="2">
    <location>
        <begin position="2293"/>
        <end position="2311"/>
    </location>
</feature>
<feature type="compositionally biased region" description="Polar residues" evidence="2">
    <location>
        <begin position="1196"/>
        <end position="1223"/>
    </location>
</feature>
<dbReference type="OrthoDB" id="6281275at2759"/>
<dbReference type="STRING" id="94128.A0A2A3EL35"/>
<feature type="compositionally biased region" description="Basic and acidic residues" evidence="2">
    <location>
        <begin position="2411"/>
        <end position="2424"/>
    </location>
</feature>
<feature type="region of interest" description="Disordered" evidence="2">
    <location>
        <begin position="477"/>
        <end position="540"/>
    </location>
</feature>
<feature type="region of interest" description="Disordered" evidence="2">
    <location>
        <begin position="172"/>
        <end position="227"/>
    </location>
</feature>
<feature type="compositionally biased region" description="Basic and acidic residues" evidence="2">
    <location>
        <begin position="702"/>
        <end position="714"/>
    </location>
</feature>